<dbReference type="InterPro" id="IPR006179">
    <property type="entry name" value="5_nucleotidase/apyrase"/>
</dbReference>
<dbReference type="SMART" id="SM00220">
    <property type="entry name" value="S_TKc"/>
    <property type="match status" value="2"/>
</dbReference>
<feature type="compositionally biased region" description="Basic and acidic residues" evidence="8">
    <location>
        <begin position="1184"/>
        <end position="1197"/>
    </location>
</feature>
<dbReference type="GeneID" id="14920121"/>
<evidence type="ECO:0000256" key="3">
    <source>
        <dbReference type="ARBA" id="ARBA00022527"/>
    </source>
</evidence>
<evidence type="ECO:0000256" key="9">
    <source>
        <dbReference type="SAM" id="SignalP"/>
    </source>
</evidence>
<feature type="domain" description="Protein kinase" evidence="10">
    <location>
        <begin position="1207"/>
        <end position="1487"/>
    </location>
</feature>
<evidence type="ECO:0000256" key="7">
    <source>
        <dbReference type="PROSITE-ProRule" id="PRU10141"/>
    </source>
</evidence>
<dbReference type="PRINTS" id="PR00109">
    <property type="entry name" value="TYRKINASE"/>
</dbReference>
<name>L8H3N0_ACACF</name>
<feature type="domain" description="Protein kinase" evidence="10">
    <location>
        <begin position="653"/>
        <end position="910"/>
    </location>
</feature>
<feature type="region of interest" description="Disordered" evidence="8">
    <location>
        <begin position="932"/>
        <end position="981"/>
    </location>
</feature>
<dbReference type="InterPro" id="IPR017441">
    <property type="entry name" value="Protein_kinase_ATP_BS"/>
</dbReference>
<dbReference type="PROSITE" id="PS00107">
    <property type="entry name" value="PROTEIN_KINASE_ATP"/>
    <property type="match status" value="2"/>
</dbReference>
<gene>
    <name evidence="11" type="ORF">ACA1_265480</name>
</gene>
<dbReference type="PROSITE" id="PS00108">
    <property type="entry name" value="PROTEIN_KINASE_ST"/>
    <property type="match status" value="2"/>
</dbReference>
<dbReference type="PANTHER" id="PTHR44329">
    <property type="entry name" value="SERINE/THREONINE-PROTEIN KINASE TNNI3K-RELATED"/>
    <property type="match status" value="1"/>
</dbReference>
<dbReference type="Gene3D" id="1.10.510.10">
    <property type="entry name" value="Transferase(Phosphotransferase) domain 1"/>
    <property type="match status" value="2"/>
</dbReference>
<dbReference type="GO" id="GO:0005524">
    <property type="term" value="F:ATP binding"/>
    <property type="evidence" value="ECO:0007669"/>
    <property type="project" value="UniProtKB-UniRule"/>
</dbReference>
<accession>L8H3N0</accession>
<dbReference type="InterPro" id="IPR001245">
    <property type="entry name" value="Ser-Thr/Tyr_kinase_cat_dom"/>
</dbReference>
<feature type="compositionally biased region" description="Basic and acidic residues" evidence="8">
    <location>
        <begin position="1387"/>
        <end position="1396"/>
    </location>
</feature>
<dbReference type="PANTHER" id="PTHR44329:SF298">
    <property type="entry name" value="MIXED LINEAGE KINASE DOMAIN-LIKE PROTEIN"/>
    <property type="match status" value="1"/>
</dbReference>
<keyword evidence="9" id="KW-0732">Signal</keyword>
<dbReference type="Gene3D" id="3.90.780.10">
    <property type="entry name" value="5'-Nucleotidase, C-terminal domain"/>
    <property type="match status" value="1"/>
</dbReference>
<keyword evidence="4 7" id="KW-0547">Nucleotide-binding</keyword>
<dbReference type="PROSITE" id="PS50011">
    <property type="entry name" value="PROTEIN_KINASE_DOM"/>
    <property type="match status" value="2"/>
</dbReference>
<keyword evidence="6 7" id="KW-0067">ATP-binding</keyword>
<evidence type="ECO:0000313" key="12">
    <source>
        <dbReference type="Proteomes" id="UP000011083"/>
    </source>
</evidence>
<evidence type="ECO:0000256" key="5">
    <source>
        <dbReference type="ARBA" id="ARBA00022777"/>
    </source>
</evidence>
<dbReference type="STRING" id="1257118.L8H3N0"/>
<sequence length="1493" mass="161517">MWARLAVVVCLLGLLGGPFPGPPALVVQADLNVTLLHSQDNFGAWCRSTGATHLPGPPYYNTSRAGSQCYGGLARRSGVVAQVRAEVANLVLVDAGNANVGSLFYLTFGSEVIATYYADMGYDAVKIEVHDFVGRVPQIANFTRLVAPVPVVTANVVNLNNDSRFVENGGVPVQPYALADLAGGQRVGYVGTTAANLNSFFGEPRLVDSTSELLAMRNTVALLQNMGINKIVAAVSGPNVVDDIVNQVPGIDVIIVISDIYGTNLTITTPTSGPYPTVRQMPWGQPVLIVATGANNGKFLGRLDLVFDDFGVIKSWSGAPILLDNSSPVDQVMHADIIQRQVVVNNQSSRVVGSTAQNLGWENQCMFGECTLGLWTTDALRRATPNVQIAWYNGGSMYAPIAPGNITLGQVQTAMPLLNSELHTCELAGEYLWAAMENSLLLVTNRSLNINQGIGRFLSVSGMRMLYNPDEQPGMRAVEVWLEQADGRLVPIDRAAYYVVATSRFVWAGGDGFTMMPAHCRNSKPQGLTALNVWLSDLETYSPINNLAAGRLTVTTTLSRRDCLAADGQVCSGNGYCYVGACQCTVAGASASTRPRPTRAPATLSSGSIAGIVVGAAAGGCCVLLVVIVVTALLASMRKRPVEQEWMIDFDELEMGDMLGRGGFGEVHKGRWKGTEVAVKTISAEHITREMKSNFIGRNIDHEPPLLCIVMEYMTLGSLYDLLHNELVADIPFQLKLKLMYQAAKGMHFLHSSGVAHRDLKSLNLLLDSKWNVKVADFGLTVFKDSMRRKGDERRDSQRNGDGGAMVGSVPWMAPELLQETPDADFVLADVYAYGIIMWEVFTRKKPYDGLTAPQVAVAVIRNDLRPTLPSASQMTEAERQYVELLGSCWHRDTTVRPVFLDVMNDIVKIGNAGGSGTSGIFSSSTYGSSSSAGSSLPDHQQFSSGGRSGNSASKSSAGSSSKSDYASGEVAPAAKGGEGVPRRDVSFVVCDLARFDDVWSRDPAGADKAIGQFGKMVRLRCAVHGGHIFSQPSFHSGGTFMIAFSKPAKAALFALEFQYEVSALASGGGGGHASLLRDHARVSVSFRAGLTMAPADDRTRTTYEAKDYEDVLWLNTCCPPGAVVCSAAFRDSYTRARTAGVSENVGFVERRDGSVLMMREGEEPADAADNEDDDSDSDAEEHYDERDHSNVTRRDREAGVCSSNMCPMGERIGEGNYGQVLEGVYHGRKVAIKRLFNSRLDDEGMRKMRKEAAILSGIDHPRVVKLMGLSVADGKLLLVMELVPRGSLRALLSNSSVSFKWQKRLAMLRDAAVGIAFLHSKGIVHRDIKSSNLLVDDNLSVKVGDFGFATAKHDNGTMTRCGTPSWTAPEVLAPSTLATAQSSSSEHSDNDEKMKTKTMKAKTGPISEKADVYSFGIVMWEVLTRRTPYEDGNMMTVALDVLQGKRPKVPNDCPSKFAEIMQRCWHQKPQKRPTMDDVLMYLNSELKDFAPL</sequence>
<dbReference type="RefSeq" id="XP_004341428.1">
    <property type="nucleotide sequence ID" value="XM_004341380.1"/>
</dbReference>
<evidence type="ECO:0000256" key="8">
    <source>
        <dbReference type="SAM" id="MobiDB-lite"/>
    </source>
</evidence>
<dbReference type="GO" id="GO:0009166">
    <property type="term" value="P:nucleotide catabolic process"/>
    <property type="evidence" value="ECO:0007669"/>
    <property type="project" value="InterPro"/>
</dbReference>
<feature type="signal peptide" evidence="9">
    <location>
        <begin position="1"/>
        <end position="20"/>
    </location>
</feature>
<dbReference type="InterPro" id="IPR036907">
    <property type="entry name" value="5'-Nucleotdase_C_sf"/>
</dbReference>
<dbReference type="Gene3D" id="3.60.21.10">
    <property type="match status" value="1"/>
</dbReference>
<dbReference type="EMBL" id="KB007933">
    <property type="protein sequence ID" value="ELR19343.1"/>
    <property type="molecule type" value="Genomic_DNA"/>
</dbReference>
<dbReference type="InterPro" id="IPR000719">
    <property type="entry name" value="Prot_kinase_dom"/>
</dbReference>
<evidence type="ECO:0000256" key="4">
    <source>
        <dbReference type="ARBA" id="ARBA00022741"/>
    </source>
</evidence>
<dbReference type="SUPFAM" id="SSF56300">
    <property type="entry name" value="Metallo-dependent phosphatases"/>
    <property type="match status" value="1"/>
</dbReference>
<keyword evidence="12" id="KW-1185">Reference proteome</keyword>
<dbReference type="InterPro" id="IPR029787">
    <property type="entry name" value="Nucleotide_cyclase"/>
</dbReference>
<keyword evidence="3" id="KW-0723">Serine/threonine-protein kinase</keyword>
<evidence type="ECO:0000256" key="1">
    <source>
        <dbReference type="ARBA" id="ARBA00004167"/>
    </source>
</evidence>
<evidence type="ECO:0000256" key="2">
    <source>
        <dbReference type="ARBA" id="ARBA00006654"/>
    </source>
</evidence>
<dbReference type="SUPFAM" id="SSF55816">
    <property type="entry name" value="5'-nucleotidase (syn. UDP-sugar hydrolase), C-terminal domain"/>
    <property type="match status" value="1"/>
</dbReference>
<dbReference type="InterPro" id="IPR011009">
    <property type="entry name" value="Kinase-like_dom_sf"/>
</dbReference>
<organism evidence="11 12">
    <name type="scientific">Acanthamoeba castellanii (strain ATCC 30010 / Neff)</name>
    <dbReference type="NCBI Taxonomy" id="1257118"/>
    <lineage>
        <taxon>Eukaryota</taxon>
        <taxon>Amoebozoa</taxon>
        <taxon>Discosea</taxon>
        <taxon>Longamoebia</taxon>
        <taxon>Centramoebida</taxon>
        <taxon>Acanthamoebidae</taxon>
        <taxon>Acanthamoeba</taxon>
    </lineage>
</organism>
<keyword evidence="5 11" id="KW-0418">Kinase</keyword>
<dbReference type="InterPro" id="IPR051681">
    <property type="entry name" value="Ser/Thr_Kinases-Pseudokinases"/>
</dbReference>
<dbReference type="Proteomes" id="UP000011083">
    <property type="component" value="Unassembled WGS sequence"/>
</dbReference>
<dbReference type="Gene3D" id="3.30.70.1230">
    <property type="entry name" value="Nucleotide cyclase"/>
    <property type="match status" value="1"/>
</dbReference>
<dbReference type="InterPro" id="IPR008271">
    <property type="entry name" value="Ser/Thr_kinase_AS"/>
</dbReference>
<feature type="binding site" evidence="7">
    <location>
        <position position="1234"/>
    </location>
    <ligand>
        <name>ATP</name>
        <dbReference type="ChEBI" id="CHEBI:30616"/>
    </ligand>
</feature>
<feature type="region of interest" description="Disordered" evidence="8">
    <location>
        <begin position="1163"/>
        <end position="1197"/>
    </location>
</feature>
<feature type="chain" id="PRO_5003990115" evidence="9">
    <location>
        <begin position="21"/>
        <end position="1493"/>
    </location>
</feature>
<comment type="similarity">
    <text evidence="2">Belongs to the 5'-nucleotidase family.</text>
</comment>
<evidence type="ECO:0000256" key="6">
    <source>
        <dbReference type="ARBA" id="ARBA00022840"/>
    </source>
</evidence>
<dbReference type="InterPro" id="IPR008334">
    <property type="entry name" value="5'-Nucleotdase_C"/>
</dbReference>
<dbReference type="Pfam" id="PF02872">
    <property type="entry name" value="5_nucleotid_C"/>
    <property type="match status" value="1"/>
</dbReference>
<feature type="binding site" evidence="7">
    <location>
        <position position="680"/>
    </location>
    <ligand>
        <name>ATP</name>
        <dbReference type="ChEBI" id="CHEBI:30616"/>
    </ligand>
</feature>
<comment type="subcellular location">
    <subcellularLocation>
        <location evidence="1">Membrane</location>
        <topology evidence="1">Single-pass membrane protein</topology>
    </subcellularLocation>
</comment>
<dbReference type="VEuPathDB" id="AmoebaDB:ACA1_265480"/>
<feature type="compositionally biased region" description="Acidic residues" evidence="8">
    <location>
        <begin position="1164"/>
        <end position="1183"/>
    </location>
</feature>
<proteinExistence type="inferred from homology"/>
<dbReference type="Pfam" id="PF07714">
    <property type="entry name" value="PK_Tyr_Ser-Thr"/>
    <property type="match status" value="2"/>
</dbReference>
<protein>
    <submittedName>
        <fullName evidence="11">Protein kinase domain containing protein</fullName>
    </submittedName>
</protein>
<feature type="region of interest" description="Disordered" evidence="8">
    <location>
        <begin position="1377"/>
        <end position="1403"/>
    </location>
</feature>
<evidence type="ECO:0000259" key="10">
    <source>
        <dbReference type="PROSITE" id="PS50011"/>
    </source>
</evidence>
<reference evidence="11 12" key="1">
    <citation type="journal article" date="2013" name="Genome Biol.">
        <title>Genome of Acanthamoeba castellanii highlights extensive lateral gene transfer and early evolution of tyrosine kinase signaling.</title>
        <authorList>
            <person name="Clarke M."/>
            <person name="Lohan A.J."/>
            <person name="Liu B."/>
            <person name="Lagkouvardos I."/>
            <person name="Roy S."/>
            <person name="Zafar N."/>
            <person name="Bertelli C."/>
            <person name="Schilde C."/>
            <person name="Kianianmomeni A."/>
            <person name="Burglin T.R."/>
            <person name="Frech C."/>
            <person name="Turcotte B."/>
            <person name="Kopec K.O."/>
            <person name="Synnott J.M."/>
            <person name="Choo C."/>
            <person name="Paponov I."/>
            <person name="Finkler A."/>
            <person name="Soon Heng Tan C."/>
            <person name="Hutchins A.P."/>
            <person name="Weinmeier T."/>
            <person name="Rattei T."/>
            <person name="Chu J.S."/>
            <person name="Gimenez G."/>
            <person name="Irimia M."/>
            <person name="Rigden D.J."/>
            <person name="Fitzpatrick D.A."/>
            <person name="Lorenzo-Morales J."/>
            <person name="Bateman A."/>
            <person name="Chiu C.H."/>
            <person name="Tang P."/>
            <person name="Hegemann P."/>
            <person name="Fromm H."/>
            <person name="Raoult D."/>
            <person name="Greub G."/>
            <person name="Miranda-Saavedra D."/>
            <person name="Chen N."/>
            <person name="Nash P."/>
            <person name="Ginger M.L."/>
            <person name="Horn M."/>
            <person name="Schaap P."/>
            <person name="Caler L."/>
            <person name="Loftus B."/>
        </authorList>
    </citation>
    <scope>NUCLEOTIDE SEQUENCE [LARGE SCALE GENOMIC DNA]</scope>
    <source>
        <strain evidence="11 12">Neff</strain>
    </source>
</reference>
<dbReference type="GO" id="GO:0016020">
    <property type="term" value="C:membrane"/>
    <property type="evidence" value="ECO:0007669"/>
    <property type="project" value="UniProtKB-SubCell"/>
</dbReference>
<feature type="compositionally biased region" description="Polar residues" evidence="8">
    <location>
        <begin position="1377"/>
        <end position="1386"/>
    </location>
</feature>
<dbReference type="CDD" id="cd13999">
    <property type="entry name" value="STKc_MAP3K-like"/>
    <property type="match status" value="2"/>
</dbReference>
<dbReference type="GO" id="GO:0016787">
    <property type="term" value="F:hydrolase activity"/>
    <property type="evidence" value="ECO:0007669"/>
    <property type="project" value="InterPro"/>
</dbReference>
<evidence type="ECO:0000313" key="11">
    <source>
        <dbReference type="EMBL" id="ELR19343.1"/>
    </source>
</evidence>
<keyword evidence="5 11" id="KW-0808">Transferase</keyword>
<dbReference type="KEGG" id="acan:ACA1_265480"/>
<dbReference type="PRINTS" id="PR01607">
    <property type="entry name" value="APYRASEFAMLY"/>
</dbReference>
<dbReference type="SUPFAM" id="SSF56112">
    <property type="entry name" value="Protein kinase-like (PK-like)"/>
    <property type="match status" value="2"/>
</dbReference>
<dbReference type="OrthoDB" id="7722975at2759"/>
<dbReference type="GO" id="GO:0004674">
    <property type="term" value="F:protein serine/threonine kinase activity"/>
    <property type="evidence" value="ECO:0007669"/>
    <property type="project" value="UniProtKB-KW"/>
</dbReference>
<dbReference type="SUPFAM" id="SSF55073">
    <property type="entry name" value="Nucleotide cyclase"/>
    <property type="match status" value="1"/>
</dbReference>
<dbReference type="InterPro" id="IPR029052">
    <property type="entry name" value="Metallo-depent_PP-like"/>
</dbReference>
<feature type="compositionally biased region" description="Low complexity" evidence="8">
    <location>
        <begin position="944"/>
        <end position="969"/>
    </location>
</feature>